<evidence type="ECO:0000313" key="2">
    <source>
        <dbReference type="EMBL" id="CAE7503819.1"/>
    </source>
</evidence>
<evidence type="ECO:0000313" key="3">
    <source>
        <dbReference type="Proteomes" id="UP000601435"/>
    </source>
</evidence>
<reference evidence="2" key="1">
    <citation type="submission" date="2021-02" db="EMBL/GenBank/DDBJ databases">
        <authorList>
            <person name="Dougan E. K."/>
            <person name="Rhodes N."/>
            <person name="Thang M."/>
            <person name="Chan C."/>
        </authorList>
    </citation>
    <scope>NUCLEOTIDE SEQUENCE</scope>
</reference>
<gene>
    <name evidence="2" type="ORF">SNEC2469_LOCUS14359</name>
</gene>
<sequence length="162" mass="17835">MPAMTEITKGLTVQKLLSDVQPDSKRADMSKIVAMFKKHSKEIHVYGGSIIGAGKMLYQSKSQKPYNWLQCGVAARASNITMYFGCIFKLTDKEVKKIGPKCTHGVGCLHFKSLEEVNVSALEALMKRAFAVKEFIAPGAKAPATQKRPASNVMKTQLKTKK</sequence>
<proteinExistence type="predicted"/>
<name>A0A812T0V0_9DINO</name>
<accession>A0A812T0V0</accession>
<keyword evidence="3" id="KW-1185">Reference proteome</keyword>
<dbReference type="Proteomes" id="UP000601435">
    <property type="component" value="Unassembled WGS sequence"/>
</dbReference>
<feature type="region of interest" description="Disordered" evidence="1">
    <location>
        <begin position="143"/>
        <end position="162"/>
    </location>
</feature>
<comment type="caution">
    <text evidence="2">The sequence shown here is derived from an EMBL/GenBank/DDBJ whole genome shotgun (WGS) entry which is preliminary data.</text>
</comment>
<feature type="compositionally biased region" description="Polar residues" evidence="1">
    <location>
        <begin position="153"/>
        <end position="162"/>
    </location>
</feature>
<protein>
    <recommendedName>
        <fullName evidence="4">YdhG-like domain-containing protein</fullName>
    </recommendedName>
</protein>
<dbReference type="OrthoDB" id="409489at2759"/>
<dbReference type="EMBL" id="CAJNJA010023008">
    <property type="protein sequence ID" value="CAE7503819.1"/>
    <property type="molecule type" value="Genomic_DNA"/>
</dbReference>
<organism evidence="2 3">
    <name type="scientific">Symbiodinium necroappetens</name>
    <dbReference type="NCBI Taxonomy" id="1628268"/>
    <lineage>
        <taxon>Eukaryota</taxon>
        <taxon>Sar</taxon>
        <taxon>Alveolata</taxon>
        <taxon>Dinophyceae</taxon>
        <taxon>Suessiales</taxon>
        <taxon>Symbiodiniaceae</taxon>
        <taxon>Symbiodinium</taxon>
    </lineage>
</organism>
<evidence type="ECO:0000256" key="1">
    <source>
        <dbReference type="SAM" id="MobiDB-lite"/>
    </source>
</evidence>
<dbReference type="AlphaFoldDB" id="A0A812T0V0"/>
<evidence type="ECO:0008006" key="4">
    <source>
        <dbReference type="Google" id="ProtNLM"/>
    </source>
</evidence>